<name>A0ABY3X5Y0_9GAMM</name>
<evidence type="ECO:0000313" key="8">
    <source>
        <dbReference type="EMBL" id="UNM97159.1"/>
    </source>
</evidence>
<evidence type="ECO:0000256" key="1">
    <source>
        <dbReference type="ARBA" id="ARBA00002150"/>
    </source>
</evidence>
<evidence type="ECO:0000256" key="7">
    <source>
        <dbReference type="RuleBase" id="RU004156"/>
    </source>
</evidence>
<gene>
    <name evidence="8" type="ORF">MMG00_04735</name>
</gene>
<comment type="similarity">
    <text evidence="2 7">Belongs to the chloramphenicol acetyltransferase family.</text>
</comment>
<keyword evidence="3 6" id="KW-0808">Transferase</keyword>
<dbReference type="EC" id="2.3.1.28" evidence="6"/>
<proteinExistence type="inferred from homology"/>
<evidence type="ECO:0000256" key="3">
    <source>
        <dbReference type="ARBA" id="ARBA00022679"/>
    </source>
</evidence>
<dbReference type="Gene3D" id="3.30.559.10">
    <property type="entry name" value="Chloramphenicol acetyltransferase-like domain"/>
    <property type="match status" value="2"/>
</dbReference>
<reference evidence="8 9" key="1">
    <citation type="submission" date="2022-03" db="EMBL/GenBank/DDBJ databases">
        <title>Ignatzschineria rhizosphaerae HR5S32.</title>
        <authorList>
            <person name="Sun J.Q."/>
            <person name="Feng J.Y."/>
        </authorList>
    </citation>
    <scope>NUCLEOTIDE SEQUENCE [LARGE SCALE GENOMIC DNA]</scope>
    <source>
        <strain evidence="8 9">HR5S32</strain>
    </source>
</reference>
<evidence type="ECO:0000313" key="9">
    <source>
        <dbReference type="Proteomes" id="UP000829542"/>
    </source>
</evidence>
<evidence type="ECO:0000256" key="6">
    <source>
        <dbReference type="RuleBase" id="RU000503"/>
    </source>
</evidence>
<evidence type="ECO:0000256" key="4">
    <source>
        <dbReference type="ARBA" id="ARBA00023251"/>
    </source>
</evidence>
<dbReference type="InterPro" id="IPR001707">
    <property type="entry name" value="Cmp_AcTrfase"/>
</dbReference>
<keyword evidence="4 6" id="KW-0046">Antibiotic resistance</keyword>
<protein>
    <recommendedName>
        <fullName evidence="6">Chloramphenicol acetyltransferase</fullName>
        <ecNumber evidence="6">2.3.1.28</ecNumber>
    </recommendedName>
</protein>
<evidence type="ECO:0000256" key="5">
    <source>
        <dbReference type="ARBA" id="ARBA00023315"/>
    </source>
</evidence>
<dbReference type="PANTHER" id="PTHR38474">
    <property type="entry name" value="SLR0299 PROTEIN"/>
    <property type="match status" value="1"/>
</dbReference>
<dbReference type="RefSeq" id="WP_242152123.1">
    <property type="nucleotide sequence ID" value="NZ_CP093379.1"/>
</dbReference>
<dbReference type="InterPro" id="IPR023213">
    <property type="entry name" value="CAT-like_dom_sf"/>
</dbReference>
<sequence length="176" mass="20425">MSKTIIDINNWNRREHFHAFRAIECSFSVTVNIDVTHALSIFKQKHYKFYPAMIYLITSAVNQSPALKMSMQDETLVKWDIVHPSYTIFHPESETFSALWTYFDISCLPWTSFTGFTLNFPKVQDHFKPIITMGKYQTQSGKTILPLAIQVHHAVCDGFHVAKFIEALQQLCDEFL</sequence>
<dbReference type="InterPro" id="IPR018372">
    <property type="entry name" value="Chloramphenicol_AcTrfase_AS"/>
</dbReference>
<accession>A0ABY3X5Y0</accession>
<keyword evidence="5 6" id="KW-0012">Acyltransferase</keyword>
<dbReference type="SMART" id="SM01059">
    <property type="entry name" value="CAT"/>
    <property type="match status" value="1"/>
</dbReference>
<dbReference type="SUPFAM" id="SSF52777">
    <property type="entry name" value="CoA-dependent acyltransferases"/>
    <property type="match status" value="1"/>
</dbReference>
<dbReference type="Proteomes" id="UP000829542">
    <property type="component" value="Chromosome"/>
</dbReference>
<dbReference type="PANTHER" id="PTHR38474:SF2">
    <property type="entry name" value="CHLORAMPHENICOL ACETYLTRANSFERASE"/>
    <property type="match status" value="1"/>
</dbReference>
<dbReference type="PROSITE" id="PS00100">
    <property type="entry name" value="CAT"/>
    <property type="match status" value="1"/>
</dbReference>
<dbReference type="PIRSF" id="PIRSF000440">
    <property type="entry name" value="CAT"/>
    <property type="match status" value="1"/>
</dbReference>
<comment type="function">
    <text evidence="1 6">This enzyme is an effector of chloramphenicol resistance in bacteria.</text>
</comment>
<evidence type="ECO:0000256" key="2">
    <source>
        <dbReference type="ARBA" id="ARBA00010571"/>
    </source>
</evidence>
<organism evidence="8 9">
    <name type="scientific">Ignatzschineria rhizosphaerae</name>
    <dbReference type="NCBI Taxonomy" id="2923279"/>
    <lineage>
        <taxon>Bacteria</taxon>
        <taxon>Pseudomonadati</taxon>
        <taxon>Pseudomonadota</taxon>
        <taxon>Gammaproteobacteria</taxon>
        <taxon>Cardiobacteriales</taxon>
        <taxon>Ignatzschineriaceae</taxon>
        <taxon>Ignatzschineria</taxon>
    </lineage>
</organism>
<comment type="catalytic activity">
    <reaction evidence="6">
        <text>chloramphenicol + acetyl-CoA = chloramphenicol 3-acetate + CoA</text>
        <dbReference type="Rhea" id="RHEA:18421"/>
        <dbReference type="ChEBI" id="CHEBI:16730"/>
        <dbReference type="ChEBI" id="CHEBI:17698"/>
        <dbReference type="ChEBI" id="CHEBI:57287"/>
        <dbReference type="ChEBI" id="CHEBI:57288"/>
        <dbReference type="EC" id="2.3.1.28"/>
    </reaction>
</comment>
<keyword evidence="9" id="KW-1185">Reference proteome</keyword>
<dbReference type="Pfam" id="PF00302">
    <property type="entry name" value="CAT"/>
    <property type="match status" value="1"/>
</dbReference>
<dbReference type="EMBL" id="CP093379">
    <property type="protein sequence ID" value="UNM97159.1"/>
    <property type="molecule type" value="Genomic_DNA"/>
</dbReference>